<dbReference type="SUPFAM" id="SSF55347">
    <property type="entry name" value="Glyceraldehyde-3-phosphate dehydrogenase-like, C-terminal domain"/>
    <property type="match status" value="1"/>
</dbReference>
<dbReference type="GO" id="GO:0050661">
    <property type="term" value="F:NADP binding"/>
    <property type="evidence" value="ECO:0007669"/>
    <property type="project" value="InterPro"/>
</dbReference>
<feature type="domain" description="Glucose-6-phosphate dehydrogenase C-terminal" evidence="8">
    <location>
        <begin position="98"/>
        <end position="389"/>
    </location>
</feature>
<comment type="caution">
    <text evidence="9">The sequence shown here is derived from an EMBL/GenBank/DDBJ whole genome shotgun (WGS) entry which is preliminary data.</text>
</comment>
<evidence type="ECO:0000313" key="9">
    <source>
        <dbReference type="EMBL" id="KAF4317179.1"/>
    </source>
</evidence>
<dbReference type="Pfam" id="PF02781">
    <property type="entry name" value="G6PD_C"/>
    <property type="match status" value="1"/>
</dbReference>
<reference evidence="9" key="1">
    <citation type="journal article" date="2015" name="Genom Data">
        <title>Draft genome sequences of Phytophthora kernoviae and Phytophthora ramorum lineage EU2 from Scotland.</title>
        <authorList>
            <person name="Sambles C."/>
            <person name="Schlenzig A."/>
            <person name="O'Neill P."/>
            <person name="Grant M."/>
            <person name="Studholme D.J."/>
        </authorList>
    </citation>
    <scope>NUCLEOTIDE SEQUENCE</scope>
    <source>
        <strain evidence="9">00238/432</strain>
    </source>
</reference>
<proteinExistence type="predicted"/>
<organism evidence="9 10">
    <name type="scientific">Phytophthora kernoviae 00238/432</name>
    <dbReference type="NCBI Taxonomy" id="1284355"/>
    <lineage>
        <taxon>Eukaryota</taxon>
        <taxon>Sar</taxon>
        <taxon>Stramenopiles</taxon>
        <taxon>Oomycota</taxon>
        <taxon>Peronosporomycetes</taxon>
        <taxon>Peronosporales</taxon>
        <taxon>Peronosporaceae</taxon>
        <taxon>Phytophthora</taxon>
    </lineage>
</organism>
<dbReference type="Pfam" id="PF00479">
    <property type="entry name" value="G6PD_N"/>
    <property type="match status" value="1"/>
</dbReference>
<gene>
    <name evidence="9" type="ORF">G195_007658</name>
</gene>
<keyword evidence="6" id="KW-0119">Carbohydrate metabolism</keyword>
<dbReference type="InterPro" id="IPR022674">
    <property type="entry name" value="G6P_DH_NAD-bd"/>
</dbReference>
<evidence type="ECO:0000256" key="6">
    <source>
        <dbReference type="ARBA" id="ARBA00023277"/>
    </source>
</evidence>
<evidence type="ECO:0000259" key="8">
    <source>
        <dbReference type="Pfam" id="PF02781"/>
    </source>
</evidence>
<name>A0A8J4S628_9STRA</name>
<dbReference type="PRINTS" id="PR00079">
    <property type="entry name" value="G6PDHDRGNASE"/>
</dbReference>
<evidence type="ECO:0000256" key="1">
    <source>
        <dbReference type="ARBA" id="ARBA00004937"/>
    </source>
</evidence>
<evidence type="ECO:0000256" key="4">
    <source>
        <dbReference type="ARBA" id="ARBA00022857"/>
    </source>
</evidence>
<evidence type="ECO:0000256" key="3">
    <source>
        <dbReference type="ARBA" id="ARBA00022526"/>
    </source>
</evidence>
<evidence type="ECO:0000256" key="2">
    <source>
        <dbReference type="ARBA" id="ARBA00013019"/>
    </source>
</evidence>
<dbReference type="Gene3D" id="3.40.50.720">
    <property type="entry name" value="NAD(P)-binding Rossmann-like Domain"/>
    <property type="match status" value="1"/>
</dbReference>
<dbReference type="PANTHER" id="PTHR23429:SF0">
    <property type="entry name" value="GLUCOSE-6-PHOSPHATE 1-DEHYDROGENASE"/>
    <property type="match status" value="1"/>
</dbReference>
<dbReference type="EC" id="1.1.1.49" evidence="2"/>
<keyword evidence="5" id="KW-0560">Oxidoreductase</keyword>
<dbReference type="Proteomes" id="UP000702964">
    <property type="component" value="Unassembled WGS sequence"/>
</dbReference>
<feature type="domain" description="Glucose-6-phosphate dehydrogenase NAD-binding" evidence="7">
    <location>
        <begin position="2"/>
        <end position="87"/>
    </location>
</feature>
<dbReference type="GO" id="GO:0006006">
    <property type="term" value="P:glucose metabolic process"/>
    <property type="evidence" value="ECO:0007669"/>
    <property type="project" value="UniProtKB-KW"/>
</dbReference>
<dbReference type="GO" id="GO:0004345">
    <property type="term" value="F:glucose-6-phosphate dehydrogenase activity"/>
    <property type="evidence" value="ECO:0007669"/>
    <property type="project" value="UniProtKB-EC"/>
</dbReference>
<evidence type="ECO:0000313" key="10">
    <source>
        <dbReference type="Proteomes" id="UP000702964"/>
    </source>
</evidence>
<dbReference type="PANTHER" id="PTHR23429">
    <property type="entry name" value="GLUCOSE-6-PHOSPHATE 1-DEHYDROGENASE G6PD"/>
    <property type="match status" value="1"/>
</dbReference>
<evidence type="ECO:0000259" key="7">
    <source>
        <dbReference type="Pfam" id="PF00479"/>
    </source>
</evidence>
<protein>
    <recommendedName>
        <fullName evidence="2">glucose-6-phosphate dehydrogenase (NADP(+))</fullName>
        <ecNumber evidence="2">1.1.1.49</ecNumber>
    </recommendedName>
</protein>
<dbReference type="SUPFAM" id="SSF51735">
    <property type="entry name" value="NAD(P)-binding Rossmann-fold domains"/>
    <property type="match status" value="1"/>
</dbReference>
<dbReference type="GO" id="GO:0009051">
    <property type="term" value="P:pentose-phosphate shunt, oxidative branch"/>
    <property type="evidence" value="ECO:0007669"/>
    <property type="project" value="TreeGrafter"/>
</dbReference>
<keyword evidence="4" id="KW-0521">NADP</keyword>
<evidence type="ECO:0000256" key="5">
    <source>
        <dbReference type="ARBA" id="ARBA00023002"/>
    </source>
</evidence>
<dbReference type="InterPro" id="IPR036291">
    <property type="entry name" value="NAD(P)-bd_dom_sf"/>
</dbReference>
<comment type="pathway">
    <text evidence="1">Carbohydrate degradation; pentose phosphate pathway; D-ribulose 5-phosphate from D-glucose 6-phosphate (oxidative stage): step 1/3.</text>
</comment>
<dbReference type="Gene3D" id="3.30.360.10">
    <property type="entry name" value="Dihydrodipicolinate Reductase, domain 2"/>
    <property type="match status" value="1"/>
</dbReference>
<sequence>MVYLAIPPQFFLQSCELVHRYLRPQALEVIPDPFFRVVVEKPFGRDLESAHELATRLRQIYDGEPLIRLQDKELYVMDHYAGKPVVQALRSYLELNTAVLHPIWNTRYIRDIHIEMTETATLRNRVNYFHSTGIIRDVMVNHLQFLLGVVVSPSFDPEIYATSTQSGEFAEALHDAQLRFIKGLRWSQQQPSLFVAQYDEYAAHYQQETGHNHDSSDHVTATAAIVELTNSLEEWKNTTFHLAAAKATAKRLLQVTVTFRDDVLPFDKNEQPCIFKVIIQQALNADTHQSHRIEWLCDISKVLPHSRLPDDWEYLNFSDQRAITPKRSSLTSTYLEDAAGWDLGDERSAYDILLHEVAAGATEHFADLDEVETAWTLWTPIVHAAETSALPSNFGSDIDLHVETNQLQVVRALYPAGTSPWKQLYASLKVTDNFPRAKEEL</sequence>
<dbReference type="InterPro" id="IPR001282">
    <property type="entry name" value="G6P_DH"/>
</dbReference>
<dbReference type="AlphaFoldDB" id="A0A8J4S628"/>
<accession>A0A8J4S628</accession>
<keyword evidence="3" id="KW-0313">Glucose metabolism</keyword>
<dbReference type="InterPro" id="IPR022675">
    <property type="entry name" value="G6P_DH_C"/>
</dbReference>
<dbReference type="EMBL" id="AOFI03000425">
    <property type="protein sequence ID" value="KAF4317179.1"/>
    <property type="molecule type" value="Genomic_DNA"/>
</dbReference>
<reference evidence="9" key="2">
    <citation type="submission" date="2020-02" db="EMBL/GenBank/DDBJ databases">
        <authorList>
            <person name="Studholme D.J."/>
        </authorList>
    </citation>
    <scope>NUCLEOTIDE SEQUENCE</scope>
    <source>
        <strain evidence="9">00238/432</strain>
    </source>
</reference>